<accession>A0A6A5VXR4</accession>
<proteinExistence type="predicted"/>
<keyword evidence="2" id="KW-0732">Signal</keyword>
<dbReference type="Proteomes" id="UP000800036">
    <property type="component" value="Unassembled WGS sequence"/>
</dbReference>
<sequence length="569" mass="61201">MSPCPESVNFVRALLTGALLWSLPKTHALADTDSITWGDDFVARVTRRRFNGFAVEQIFAAPLVYTGNDGIEYIYVATTQNNLYKLDAKTDCVDINLLIGITVTGIVDPDTEICPRKTSGRLNGRMWQHAVHTEDLSEVFGWPIPLEGLAFRNNPKRLFLSGNQHARPGALIISNYLYTGYASHCIMYNYTGAIIGFNKNTGKIVEAFATEGGPEPVSVPRGGLKATGNDVPGRSPPSSLEEAAVNARLMMTARSQSLISSCHTRRSPLDGADRDLGTTPLVLLPSDTFTCPNHRRIGVVTSKSGKTYWLNLDNLGGYQQGPNFGDDVIQVYIPVTQLKTHVFKLACDSSGNAGFTRVSDTPDLNNGLGTGAATVTTINDREGSGLLWITDVQGYGLRVYEAIPPANGGLLRSLRNFTISGVTKFSVRSLVMVESTITLGNEDGLTDFQISNLPTLPLSLAVGQRFSFNATASLTNVGAESDVVTIGLQNGMVVYSSQSMITLRATGSFSDPLLAIAPGLITFGVIAGQLPLQQPILIWNLGNSLLTLTNVSFSLVSPNGPWIIPNLTI</sequence>
<evidence type="ECO:0000313" key="4">
    <source>
        <dbReference type="Proteomes" id="UP000800036"/>
    </source>
</evidence>
<feature type="chain" id="PRO_5025411170" evidence="2">
    <location>
        <begin position="29"/>
        <end position="569"/>
    </location>
</feature>
<evidence type="ECO:0000256" key="2">
    <source>
        <dbReference type="SAM" id="SignalP"/>
    </source>
</evidence>
<keyword evidence="4" id="KW-1185">Reference proteome</keyword>
<protein>
    <submittedName>
        <fullName evidence="3">Uncharacterized protein</fullName>
    </submittedName>
</protein>
<organism evidence="3 4">
    <name type="scientific">Bimuria novae-zelandiae CBS 107.79</name>
    <dbReference type="NCBI Taxonomy" id="1447943"/>
    <lineage>
        <taxon>Eukaryota</taxon>
        <taxon>Fungi</taxon>
        <taxon>Dikarya</taxon>
        <taxon>Ascomycota</taxon>
        <taxon>Pezizomycotina</taxon>
        <taxon>Dothideomycetes</taxon>
        <taxon>Pleosporomycetidae</taxon>
        <taxon>Pleosporales</taxon>
        <taxon>Massarineae</taxon>
        <taxon>Didymosphaeriaceae</taxon>
        <taxon>Bimuria</taxon>
    </lineage>
</organism>
<gene>
    <name evidence="3" type="ORF">BU23DRAFT_636887</name>
</gene>
<dbReference type="EMBL" id="ML976657">
    <property type="protein sequence ID" value="KAF1979686.1"/>
    <property type="molecule type" value="Genomic_DNA"/>
</dbReference>
<name>A0A6A5VXR4_9PLEO</name>
<feature type="signal peptide" evidence="2">
    <location>
        <begin position="1"/>
        <end position="28"/>
    </location>
</feature>
<dbReference type="OrthoDB" id="5985073at2759"/>
<feature type="region of interest" description="Disordered" evidence="1">
    <location>
        <begin position="216"/>
        <end position="239"/>
    </location>
</feature>
<dbReference type="AlphaFoldDB" id="A0A6A5VXR4"/>
<evidence type="ECO:0000256" key="1">
    <source>
        <dbReference type="SAM" id="MobiDB-lite"/>
    </source>
</evidence>
<reference evidence="3" key="1">
    <citation type="journal article" date="2020" name="Stud. Mycol.">
        <title>101 Dothideomycetes genomes: a test case for predicting lifestyles and emergence of pathogens.</title>
        <authorList>
            <person name="Haridas S."/>
            <person name="Albert R."/>
            <person name="Binder M."/>
            <person name="Bloem J."/>
            <person name="Labutti K."/>
            <person name="Salamov A."/>
            <person name="Andreopoulos B."/>
            <person name="Baker S."/>
            <person name="Barry K."/>
            <person name="Bills G."/>
            <person name="Bluhm B."/>
            <person name="Cannon C."/>
            <person name="Castanera R."/>
            <person name="Culley D."/>
            <person name="Daum C."/>
            <person name="Ezra D."/>
            <person name="Gonzalez J."/>
            <person name="Henrissat B."/>
            <person name="Kuo A."/>
            <person name="Liang C."/>
            <person name="Lipzen A."/>
            <person name="Lutzoni F."/>
            <person name="Magnuson J."/>
            <person name="Mondo S."/>
            <person name="Nolan M."/>
            <person name="Ohm R."/>
            <person name="Pangilinan J."/>
            <person name="Park H.-J."/>
            <person name="Ramirez L."/>
            <person name="Alfaro M."/>
            <person name="Sun H."/>
            <person name="Tritt A."/>
            <person name="Yoshinaga Y."/>
            <person name="Zwiers L.-H."/>
            <person name="Turgeon B."/>
            <person name="Goodwin S."/>
            <person name="Spatafora J."/>
            <person name="Crous P."/>
            <person name="Grigoriev I."/>
        </authorList>
    </citation>
    <scope>NUCLEOTIDE SEQUENCE</scope>
    <source>
        <strain evidence="3">CBS 107.79</strain>
    </source>
</reference>
<evidence type="ECO:0000313" key="3">
    <source>
        <dbReference type="EMBL" id="KAF1979686.1"/>
    </source>
</evidence>